<dbReference type="SMART" id="SM00855">
    <property type="entry name" value="PGAM"/>
    <property type="match status" value="1"/>
</dbReference>
<dbReference type="PANTHER" id="PTHR48100">
    <property type="entry name" value="BROAD-SPECIFICITY PHOSPHATASE YOR283W-RELATED"/>
    <property type="match status" value="1"/>
</dbReference>
<dbReference type="Gene3D" id="3.40.50.1240">
    <property type="entry name" value="Phosphoglycerate mutase-like"/>
    <property type="match status" value="1"/>
</dbReference>
<sequence>MSPAALPRIVFVRHGETDWNAVGRLQGQRDVPLNDRGRGQARQNGALIAARMPEAADFDFVASPLVRARETMELVRAAMGLDPAAYRLDPVLREVSYGDWEGHTLDEIAAIAAEAYAARDRDKWGYASPNGESYADLSRRIEGWLATIARDTVVVSHGGVYRVLRGLLDGVDRLELVRLDVPQDRVYLWQGGVGRYI</sequence>
<comment type="caution">
    <text evidence="3">The sequence shown here is derived from an EMBL/GenBank/DDBJ whole genome shotgun (WGS) entry which is preliminary data.</text>
</comment>
<reference evidence="3 4" key="1">
    <citation type="submission" date="2020-08" db="EMBL/GenBank/DDBJ databases">
        <title>Genomic Encyclopedia of Type Strains, Phase IV (KMG-IV): sequencing the most valuable type-strain genomes for metagenomic binning, comparative biology and taxonomic classification.</title>
        <authorList>
            <person name="Goeker M."/>
        </authorList>
    </citation>
    <scope>NUCLEOTIDE SEQUENCE [LARGE SCALE GENOMIC DNA]</scope>
    <source>
        <strain evidence="3 4">DSM 16268</strain>
    </source>
</reference>
<dbReference type="GO" id="GO:0005737">
    <property type="term" value="C:cytoplasm"/>
    <property type="evidence" value="ECO:0007669"/>
    <property type="project" value="TreeGrafter"/>
</dbReference>
<dbReference type="InterPro" id="IPR013078">
    <property type="entry name" value="His_Pase_superF_clade-1"/>
</dbReference>
<feature type="binding site" evidence="2">
    <location>
        <begin position="13"/>
        <end position="20"/>
    </location>
    <ligand>
        <name>substrate</name>
    </ligand>
</feature>
<dbReference type="InterPro" id="IPR029033">
    <property type="entry name" value="His_PPase_superfam"/>
</dbReference>
<gene>
    <name evidence="3" type="ORF">GGQ63_001150</name>
</gene>
<dbReference type="Proteomes" id="UP000523821">
    <property type="component" value="Unassembled WGS sequence"/>
</dbReference>
<dbReference type="CDD" id="cd07067">
    <property type="entry name" value="HP_PGM_like"/>
    <property type="match status" value="1"/>
</dbReference>
<feature type="binding site" evidence="2">
    <location>
        <begin position="94"/>
        <end position="97"/>
    </location>
    <ligand>
        <name>substrate</name>
    </ligand>
</feature>
<evidence type="ECO:0000313" key="3">
    <source>
        <dbReference type="EMBL" id="MBB5752098.1"/>
    </source>
</evidence>
<dbReference type="RefSeq" id="WP_343061085.1">
    <property type="nucleotide sequence ID" value="NZ_JACHOO010000002.1"/>
</dbReference>
<dbReference type="GO" id="GO:0016791">
    <property type="term" value="F:phosphatase activity"/>
    <property type="evidence" value="ECO:0007669"/>
    <property type="project" value="TreeGrafter"/>
</dbReference>
<accession>A0A7W9FL13</accession>
<keyword evidence="4" id="KW-1185">Reference proteome</keyword>
<dbReference type="GO" id="GO:0004619">
    <property type="term" value="F:phosphoglycerate mutase activity"/>
    <property type="evidence" value="ECO:0007669"/>
    <property type="project" value="UniProtKB-EC"/>
</dbReference>
<evidence type="ECO:0000313" key="4">
    <source>
        <dbReference type="Proteomes" id="UP000523821"/>
    </source>
</evidence>
<keyword evidence="3" id="KW-0413">Isomerase</keyword>
<dbReference type="Pfam" id="PF00300">
    <property type="entry name" value="His_Phos_1"/>
    <property type="match status" value="1"/>
</dbReference>
<evidence type="ECO:0000256" key="1">
    <source>
        <dbReference type="PIRSR" id="PIRSR613078-1"/>
    </source>
</evidence>
<proteinExistence type="predicted"/>
<feature type="active site" description="Tele-phosphohistidine intermediate" evidence="1">
    <location>
        <position position="14"/>
    </location>
</feature>
<dbReference type="InterPro" id="IPR050275">
    <property type="entry name" value="PGM_Phosphatase"/>
</dbReference>
<dbReference type="SUPFAM" id="SSF53254">
    <property type="entry name" value="Phosphoglycerate mutase-like"/>
    <property type="match status" value="1"/>
</dbReference>
<name>A0A7W9FL13_9HYPH</name>
<feature type="binding site" evidence="2">
    <location>
        <position position="67"/>
    </location>
    <ligand>
        <name>substrate</name>
    </ligand>
</feature>
<dbReference type="EMBL" id="JACHOO010000002">
    <property type="protein sequence ID" value="MBB5752098.1"/>
    <property type="molecule type" value="Genomic_DNA"/>
</dbReference>
<protein>
    <submittedName>
        <fullName evidence="3">Putative phosphoglycerate mutase</fullName>
        <ecNumber evidence="3">5.4.2.12</ecNumber>
    </submittedName>
</protein>
<feature type="active site" description="Proton donor/acceptor" evidence="1">
    <location>
        <position position="94"/>
    </location>
</feature>
<evidence type="ECO:0000256" key="2">
    <source>
        <dbReference type="PIRSR" id="PIRSR613078-2"/>
    </source>
</evidence>
<organism evidence="3 4">
    <name type="scientific">Prosthecomicrobium pneumaticum</name>
    <dbReference type="NCBI Taxonomy" id="81895"/>
    <lineage>
        <taxon>Bacteria</taxon>
        <taxon>Pseudomonadati</taxon>
        <taxon>Pseudomonadota</taxon>
        <taxon>Alphaproteobacteria</taxon>
        <taxon>Hyphomicrobiales</taxon>
        <taxon>Kaistiaceae</taxon>
        <taxon>Prosthecomicrobium</taxon>
    </lineage>
</organism>
<dbReference type="PANTHER" id="PTHR48100:SF59">
    <property type="entry name" value="ADENOSYLCOBALAMIN_ALPHA-RIBAZOLE PHOSPHATASE"/>
    <property type="match status" value="1"/>
</dbReference>
<dbReference type="PIRSF" id="PIRSF000709">
    <property type="entry name" value="6PFK_2-Ptase"/>
    <property type="match status" value="1"/>
</dbReference>
<dbReference type="EC" id="5.4.2.12" evidence="3"/>
<dbReference type="AlphaFoldDB" id="A0A7W9FL13"/>